<evidence type="ECO:0000313" key="1">
    <source>
        <dbReference type="EMBL" id="NEV01065.1"/>
    </source>
</evidence>
<dbReference type="Proteomes" id="UP000468531">
    <property type="component" value="Unassembled WGS sequence"/>
</dbReference>
<protein>
    <submittedName>
        <fullName evidence="1">Uncharacterized protein</fullName>
    </submittedName>
</protein>
<proteinExistence type="predicted"/>
<name>A0A6P1BS48_9BRAD</name>
<dbReference type="RefSeq" id="WP_163160598.1">
    <property type="nucleotide sequence ID" value="NZ_VKHP01000214.1"/>
</dbReference>
<dbReference type="AlphaFoldDB" id="A0A6P1BS48"/>
<sequence length="280" mass="31471">MAATLGAKILAFIRPCCGWLDVAFEFEHSVARKYSHGVLDKPFNHGSAHRWAQSVALRPVEFFQYAPAVSKERSLRSYVAEPRRIIVYIITTIGSQGSYVGRRILNIPGNQAYHDTLISHGIDSDTRRRIAYTANMLRAAVTVYSQLGIHLIYLTAGLSAGGRLWPKYGFIPVNSREWRGCRRRILRNLKKLPKDVQAQRGSEILSLVDHPDPLNLRIIYQMDDPVRDIVYPHRTRKLGPVLLTRTRWQGVLDLSDPTSGSIFSSAIAEDLAAAPPVRTS</sequence>
<gene>
    <name evidence="1" type="ORF">FNJ47_36060</name>
</gene>
<dbReference type="EMBL" id="VKHP01000214">
    <property type="protein sequence ID" value="NEV01065.1"/>
    <property type="molecule type" value="Genomic_DNA"/>
</dbReference>
<evidence type="ECO:0000313" key="2">
    <source>
        <dbReference type="Proteomes" id="UP000468531"/>
    </source>
</evidence>
<keyword evidence="2" id="KW-1185">Reference proteome</keyword>
<comment type="caution">
    <text evidence="1">The sequence shown here is derived from an EMBL/GenBank/DDBJ whole genome shotgun (WGS) entry which is preliminary data.</text>
</comment>
<reference evidence="1 2" key="1">
    <citation type="journal article" date="2020" name="Arch. Microbiol.">
        <title>Bradyrhizobium uaiense sp. nov., a new highly efficient cowpea symbiont.</title>
        <authorList>
            <person name="Cabral Michel D."/>
            <person name="Azarias Guimaraes A."/>
            <person name="Martins da Costa E."/>
            <person name="Soares de Carvalho T."/>
            <person name="Balsanelli E."/>
            <person name="Willems A."/>
            <person name="Maltempi de Souza E."/>
            <person name="de Souza Moreira F.M."/>
        </authorList>
    </citation>
    <scope>NUCLEOTIDE SEQUENCE [LARGE SCALE GENOMIC DNA]</scope>
    <source>
        <strain evidence="1 2">UFLA 03-164</strain>
    </source>
</reference>
<accession>A0A6P1BS48</accession>
<organism evidence="1 2">
    <name type="scientific">Bradyrhizobium uaiense</name>
    <dbReference type="NCBI Taxonomy" id="2594946"/>
    <lineage>
        <taxon>Bacteria</taxon>
        <taxon>Pseudomonadati</taxon>
        <taxon>Pseudomonadota</taxon>
        <taxon>Alphaproteobacteria</taxon>
        <taxon>Hyphomicrobiales</taxon>
        <taxon>Nitrobacteraceae</taxon>
        <taxon>Bradyrhizobium</taxon>
    </lineage>
</organism>